<dbReference type="GeneID" id="34608360"/>
<proteinExistence type="predicted"/>
<dbReference type="RefSeq" id="XP_022577384.1">
    <property type="nucleotide sequence ID" value="XM_022721895.1"/>
</dbReference>
<evidence type="ECO:0000313" key="3">
    <source>
        <dbReference type="Proteomes" id="UP000184188"/>
    </source>
</evidence>
<feature type="region of interest" description="Disordered" evidence="1">
    <location>
        <begin position="77"/>
        <end position="120"/>
    </location>
</feature>
<evidence type="ECO:0000256" key="1">
    <source>
        <dbReference type="SAM" id="MobiDB-lite"/>
    </source>
</evidence>
<dbReference type="AlphaFoldDB" id="A0A1L9S6S6"/>
<evidence type="ECO:0000313" key="2">
    <source>
        <dbReference type="EMBL" id="OJJ42874.1"/>
    </source>
</evidence>
<feature type="compositionally biased region" description="Basic and acidic residues" evidence="1">
    <location>
        <begin position="88"/>
        <end position="103"/>
    </location>
</feature>
<dbReference type="Proteomes" id="UP000184188">
    <property type="component" value="Unassembled WGS sequence"/>
</dbReference>
<protein>
    <submittedName>
        <fullName evidence="2">Uncharacterized protein</fullName>
    </submittedName>
</protein>
<dbReference type="EMBL" id="KV878356">
    <property type="protein sequence ID" value="OJJ42874.1"/>
    <property type="molecule type" value="Genomic_DNA"/>
</dbReference>
<gene>
    <name evidence="2" type="ORF">ASPZODRAFT_1279963</name>
</gene>
<dbReference type="VEuPathDB" id="FungiDB:ASPZODRAFT_1279963"/>
<sequence>MRFENPPRRCLPNRLHNRVRCSQGPRTYPEPTIQDQEDLKQLKVPPEEDYTELPRTISAQVVPSLIIQARPFLGHVPASRASEGYPSETKRCHKDLDHKRPLEEGNLNGYRQFEQRSPPP</sequence>
<accession>A0A1L9S6S6</accession>
<organism evidence="2 3">
    <name type="scientific">Penicilliopsis zonata CBS 506.65</name>
    <dbReference type="NCBI Taxonomy" id="1073090"/>
    <lineage>
        <taxon>Eukaryota</taxon>
        <taxon>Fungi</taxon>
        <taxon>Dikarya</taxon>
        <taxon>Ascomycota</taxon>
        <taxon>Pezizomycotina</taxon>
        <taxon>Eurotiomycetes</taxon>
        <taxon>Eurotiomycetidae</taxon>
        <taxon>Eurotiales</taxon>
        <taxon>Aspergillaceae</taxon>
        <taxon>Penicilliopsis</taxon>
    </lineage>
</organism>
<name>A0A1L9S6S6_9EURO</name>
<keyword evidence="3" id="KW-1185">Reference proteome</keyword>
<reference evidence="3" key="1">
    <citation type="journal article" date="2017" name="Genome Biol.">
        <title>Comparative genomics reveals high biological diversity and specific adaptations in the industrially and medically important fungal genus Aspergillus.</title>
        <authorList>
            <person name="de Vries R.P."/>
            <person name="Riley R."/>
            <person name="Wiebenga A."/>
            <person name="Aguilar-Osorio G."/>
            <person name="Amillis S."/>
            <person name="Uchima C.A."/>
            <person name="Anderluh G."/>
            <person name="Asadollahi M."/>
            <person name="Askin M."/>
            <person name="Barry K."/>
            <person name="Battaglia E."/>
            <person name="Bayram O."/>
            <person name="Benocci T."/>
            <person name="Braus-Stromeyer S.A."/>
            <person name="Caldana C."/>
            <person name="Canovas D."/>
            <person name="Cerqueira G.C."/>
            <person name="Chen F."/>
            <person name="Chen W."/>
            <person name="Choi C."/>
            <person name="Clum A."/>
            <person name="Dos Santos R.A."/>
            <person name="Damasio A.R."/>
            <person name="Diallinas G."/>
            <person name="Emri T."/>
            <person name="Fekete E."/>
            <person name="Flipphi M."/>
            <person name="Freyberg S."/>
            <person name="Gallo A."/>
            <person name="Gournas C."/>
            <person name="Habgood R."/>
            <person name="Hainaut M."/>
            <person name="Harispe M.L."/>
            <person name="Henrissat B."/>
            <person name="Hilden K.S."/>
            <person name="Hope R."/>
            <person name="Hossain A."/>
            <person name="Karabika E."/>
            <person name="Karaffa L."/>
            <person name="Karanyi Z."/>
            <person name="Krasevec N."/>
            <person name="Kuo A."/>
            <person name="Kusch H."/>
            <person name="LaButti K."/>
            <person name="Lagendijk E.L."/>
            <person name="Lapidus A."/>
            <person name="Levasseur A."/>
            <person name="Lindquist E."/>
            <person name="Lipzen A."/>
            <person name="Logrieco A.F."/>
            <person name="MacCabe A."/>
            <person name="Maekelae M.R."/>
            <person name="Malavazi I."/>
            <person name="Melin P."/>
            <person name="Meyer V."/>
            <person name="Mielnichuk N."/>
            <person name="Miskei M."/>
            <person name="Molnar A.P."/>
            <person name="Mule G."/>
            <person name="Ngan C.Y."/>
            <person name="Orejas M."/>
            <person name="Orosz E."/>
            <person name="Ouedraogo J.P."/>
            <person name="Overkamp K.M."/>
            <person name="Park H.-S."/>
            <person name="Perrone G."/>
            <person name="Piumi F."/>
            <person name="Punt P.J."/>
            <person name="Ram A.F."/>
            <person name="Ramon A."/>
            <person name="Rauscher S."/>
            <person name="Record E."/>
            <person name="Riano-Pachon D.M."/>
            <person name="Robert V."/>
            <person name="Roehrig J."/>
            <person name="Ruller R."/>
            <person name="Salamov A."/>
            <person name="Salih N.S."/>
            <person name="Samson R.A."/>
            <person name="Sandor E."/>
            <person name="Sanguinetti M."/>
            <person name="Schuetze T."/>
            <person name="Sepcic K."/>
            <person name="Shelest E."/>
            <person name="Sherlock G."/>
            <person name="Sophianopoulou V."/>
            <person name="Squina F.M."/>
            <person name="Sun H."/>
            <person name="Susca A."/>
            <person name="Todd R.B."/>
            <person name="Tsang A."/>
            <person name="Unkles S.E."/>
            <person name="van de Wiele N."/>
            <person name="van Rossen-Uffink D."/>
            <person name="Oliveira J.V."/>
            <person name="Vesth T.C."/>
            <person name="Visser J."/>
            <person name="Yu J.-H."/>
            <person name="Zhou M."/>
            <person name="Andersen M.R."/>
            <person name="Archer D.B."/>
            <person name="Baker S.E."/>
            <person name="Benoit I."/>
            <person name="Brakhage A.A."/>
            <person name="Braus G.H."/>
            <person name="Fischer R."/>
            <person name="Frisvad J.C."/>
            <person name="Goldman G.H."/>
            <person name="Houbraken J."/>
            <person name="Oakley B."/>
            <person name="Pocsi I."/>
            <person name="Scazzocchio C."/>
            <person name="Seiboth B."/>
            <person name="vanKuyk P.A."/>
            <person name="Wortman J."/>
            <person name="Dyer P.S."/>
            <person name="Grigoriev I.V."/>
        </authorList>
    </citation>
    <scope>NUCLEOTIDE SEQUENCE [LARGE SCALE GENOMIC DNA]</scope>
    <source>
        <strain evidence="3">CBS 506.65</strain>
    </source>
</reference>